<dbReference type="Proteomes" id="UP000271469">
    <property type="component" value="Chromosome"/>
</dbReference>
<evidence type="ECO:0000256" key="1">
    <source>
        <dbReference type="ARBA" id="ARBA00008710"/>
    </source>
</evidence>
<accession>A0A3G8JT08</accession>
<dbReference type="KEGG" id="gom:D7316_04681"/>
<comment type="catalytic activity">
    <reaction evidence="2">
        <text>oxidized coenzyme F420-(gamma-L-Glu)(n) + a quinol + H(+) = reduced coenzyme F420-(gamma-L-Glu)(n) + a quinone</text>
        <dbReference type="Rhea" id="RHEA:39663"/>
        <dbReference type="Rhea" id="RHEA-COMP:12939"/>
        <dbReference type="Rhea" id="RHEA-COMP:14378"/>
        <dbReference type="ChEBI" id="CHEBI:15378"/>
        <dbReference type="ChEBI" id="CHEBI:24646"/>
        <dbReference type="ChEBI" id="CHEBI:132124"/>
        <dbReference type="ChEBI" id="CHEBI:133980"/>
        <dbReference type="ChEBI" id="CHEBI:139511"/>
    </reaction>
</comment>
<keyword evidence="3" id="KW-0560">Oxidoreductase</keyword>
<evidence type="ECO:0000256" key="2">
    <source>
        <dbReference type="ARBA" id="ARBA00049106"/>
    </source>
</evidence>
<dbReference type="NCBIfam" id="TIGR00026">
    <property type="entry name" value="hi_GC_TIGR00026"/>
    <property type="match status" value="1"/>
</dbReference>
<dbReference type="InterPro" id="IPR004378">
    <property type="entry name" value="F420H2_quin_Rdtase"/>
</dbReference>
<evidence type="ECO:0000313" key="3">
    <source>
        <dbReference type="EMBL" id="AZG48068.1"/>
    </source>
</evidence>
<gene>
    <name evidence="3" type="primary">ddn_4</name>
    <name evidence="3" type="ORF">D7316_04681</name>
</gene>
<dbReference type="PANTHER" id="PTHR39428">
    <property type="entry name" value="F420H(2)-DEPENDENT QUINONE REDUCTASE RV1261C"/>
    <property type="match status" value="1"/>
</dbReference>
<evidence type="ECO:0000313" key="4">
    <source>
        <dbReference type="Proteomes" id="UP000271469"/>
    </source>
</evidence>
<name>A0A3G8JT08_9ACTN</name>
<dbReference type="EC" id="1.-.-.-" evidence="3"/>
<dbReference type="Pfam" id="PF04075">
    <property type="entry name" value="F420H2_quin_red"/>
    <property type="match status" value="1"/>
</dbReference>
<dbReference type="Gene3D" id="2.30.110.10">
    <property type="entry name" value="Electron Transport, Fmn-binding Protein, Chain A"/>
    <property type="match status" value="1"/>
</dbReference>
<sequence length="167" mass="18668">MPIPPQSLVADNVAKRGIGKFAFTPVGQWLLRNLSPRVDPPLIRLTHGRVSSIGPWPRFLLLTHTGAKSGIERVTPLLYFTDGDRVILVASNYGGSRHPSWYHNVKANPTVRLYGKGIDGEFRGEELTGADRDRLWTTAKEWLPGYETYDAWSGDRRIPLLGFTAVD</sequence>
<protein>
    <submittedName>
        <fullName evidence="3">Deazaflavin-dependent nitroreductase</fullName>
        <ecNumber evidence="3">1.-.-.-</ecNumber>
    </submittedName>
</protein>
<organism evidence="3 4">
    <name type="scientific">Gordonia insulae</name>
    <dbReference type="NCBI Taxonomy" id="2420509"/>
    <lineage>
        <taxon>Bacteria</taxon>
        <taxon>Bacillati</taxon>
        <taxon>Actinomycetota</taxon>
        <taxon>Actinomycetes</taxon>
        <taxon>Mycobacteriales</taxon>
        <taxon>Gordoniaceae</taxon>
        <taxon>Gordonia</taxon>
    </lineage>
</organism>
<dbReference type="GO" id="GO:0005886">
    <property type="term" value="C:plasma membrane"/>
    <property type="evidence" value="ECO:0007669"/>
    <property type="project" value="TreeGrafter"/>
</dbReference>
<proteinExistence type="inferred from homology"/>
<dbReference type="RefSeq" id="WP_124710337.1">
    <property type="nucleotide sequence ID" value="NZ_CP033972.1"/>
</dbReference>
<comment type="similarity">
    <text evidence="1">Belongs to the F420H(2)-dependent quinone reductase family.</text>
</comment>
<keyword evidence="4" id="KW-1185">Reference proteome</keyword>
<dbReference type="InterPro" id="IPR012349">
    <property type="entry name" value="Split_barrel_FMN-bd"/>
</dbReference>
<dbReference type="OrthoDB" id="8225825at2"/>
<dbReference type="GO" id="GO:0052755">
    <property type="term" value="F:coenzyme F420H2:quinone oxidoreductase activity"/>
    <property type="evidence" value="ECO:0007669"/>
    <property type="project" value="RHEA"/>
</dbReference>
<dbReference type="GO" id="GO:0070967">
    <property type="term" value="F:coenzyme F420 binding"/>
    <property type="evidence" value="ECO:0007669"/>
    <property type="project" value="TreeGrafter"/>
</dbReference>
<reference evidence="3 4" key="1">
    <citation type="submission" date="2018-11" db="EMBL/GenBank/DDBJ databases">
        <title>Gordonia insulae sp. nov., isolated from an island soil.</title>
        <authorList>
            <person name="Kim Y.S."/>
            <person name="Kim S.B."/>
        </authorList>
    </citation>
    <scope>NUCLEOTIDE SEQUENCE [LARGE SCALE GENOMIC DNA]</scope>
    <source>
        <strain evidence="3 4">MMS17-SY073</strain>
    </source>
</reference>
<dbReference type="EMBL" id="CP033972">
    <property type="protein sequence ID" value="AZG48068.1"/>
    <property type="molecule type" value="Genomic_DNA"/>
</dbReference>
<dbReference type="AlphaFoldDB" id="A0A3G8JT08"/>
<dbReference type="PANTHER" id="PTHR39428:SF1">
    <property type="entry name" value="F420H(2)-DEPENDENT QUINONE REDUCTASE RV1261C"/>
    <property type="match status" value="1"/>
</dbReference>